<accession>A0AAV1RI02</accession>
<proteinExistence type="predicted"/>
<dbReference type="EMBL" id="CAWUPB010000950">
    <property type="protein sequence ID" value="CAK7334583.1"/>
    <property type="molecule type" value="Genomic_DNA"/>
</dbReference>
<reference evidence="1 2" key="1">
    <citation type="submission" date="2024-01" db="EMBL/GenBank/DDBJ databases">
        <authorList>
            <person name="Waweru B."/>
        </authorList>
    </citation>
    <scope>NUCLEOTIDE SEQUENCE [LARGE SCALE GENOMIC DNA]</scope>
</reference>
<name>A0AAV1RI02_9ROSI</name>
<organism evidence="1 2">
    <name type="scientific">Dovyalis caffra</name>
    <dbReference type="NCBI Taxonomy" id="77055"/>
    <lineage>
        <taxon>Eukaryota</taxon>
        <taxon>Viridiplantae</taxon>
        <taxon>Streptophyta</taxon>
        <taxon>Embryophyta</taxon>
        <taxon>Tracheophyta</taxon>
        <taxon>Spermatophyta</taxon>
        <taxon>Magnoliopsida</taxon>
        <taxon>eudicotyledons</taxon>
        <taxon>Gunneridae</taxon>
        <taxon>Pentapetalae</taxon>
        <taxon>rosids</taxon>
        <taxon>fabids</taxon>
        <taxon>Malpighiales</taxon>
        <taxon>Salicaceae</taxon>
        <taxon>Flacourtieae</taxon>
        <taxon>Dovyalis</taxon>
    </lineage>
</organism>
<sequence>MKQGFDTIYSKVISSQLLMSTQEVRLFKNGEGHQLEEASGDLLNYLASTSILYPFSLRLSNLTK</sequence>
<gene>
    <name evidence="1" type="ORF">DCAF_LOCUS9994</name>
</gene>
<evidence type="ECO:0000313" key="2">
    <source>
        <dbReference type="Proteomes" id="UP001314170"/>
    </source>
</evidence>
<evidence type="ECO:0000313" key="1">
    <source>
        <dbReference type="EMBL" id="CAK7334583.1"/>
    </source>
</evidence>
<protein>
    <submittedName>
        <fullName evidence="1">Uncharacterized protein</fullName>
    </submittedName>
</protein>
<dbReference type="Proteomes" id="UP001314170">
    <property type="component" value="Unassembled WGS sequence"/>
</dbReference>
<comment type="caution">
    <text evidence="1">The sequence shown here is derived from an EMBL/GenBank/DDBJ whole genome shotgun (WGS) entry which is preliminary data.</text>
</comment>
<dbReference type="AlphaFoldDB" id="A0AAV1RI02"/>
<keyword evidence="2" id="KW-1185">Reference proteome</keyword>